<feature type="transmembrane region" description="Helical" evidence="5">
    <location>
        <begin position="126"/>
        <end position="143"/>
    </location>
</feature>
<dbReference type="InterPro" id="IPR044880">
    <property type="entry name" value="NCX_ion-bd_dom_sf"/>
</dbReference>
<evidence type="ECO:0000256" key="4">
    <source>
        <dbReference type="ARBA" id="ARBA00023136"/>
    </source>
</evidence>
<dbReference type="GO" id="GO:0005262">
    <property type="term" value="F:calcium channel activity"/>
    <property type="evidence" value="ECO:0007669"/>
    <property type="project" value="TreeGrafter"/>
</dbReference>
<evidence type="ECO:0000256" key="3">
    <source>
        <dbReference type="ARBA" id="ARBA00022989"/>
    </source>
</evidence>
<dbReference type="EMBL" id="FLQY01000079">
    <property type="protein sequence ID" value="SBT05903.1"/>
    <property type="molecule type" value="Genomic_DNA"/>
</dbReference>
<dbReference type="GO" id="GO:0006874">
    <property type="term" value="P:intracellular calcium ion homeostasis"/>
    <property type="evidence" value="ECO:0007669"/>
    <property type="project" value="TreeGrafter"/>
</dbReference>
<evidence type="ECO:0000313" key="7">
    <source>
        <dbReference type="EMBL" id="SBT05903.1"/>
    </source>
</evidence>
<keyword evidence="8" id="KW-1185">Reference proteome</keyword>
<evidence type="ECO:0000259" key="6">
    <source>
        <dbReference type="Pfam" id="PF01699"/>
    </source>
</evidence>
<accession>A0A1A8XPP0</accession>
<keyword evidence="2 5" id="KW-0812">Transmembrane</keyword>
<keyword evidence="3 5" id="KW-1133">Transmembrane helix</keyword>
<dbReference type="GO" id="GO:0005886">
    <property type="term" value="C:plasma membrane"/>
    <property type="evidence" value="ECO:0007669"/>
    <property type="project" value="TreeGrafter"/>
</dbReference>
<feature type="transmembrane region" description="Helical" evidence="5">
    <location>
        <begin position="74"/>
        <end position="92"/>
    </location>
</feature>
<sequence length="359" mass="37718">MFWFVLGLIALVLGAELLVRGASKLALSIGISPLVVGLTVVAFGTSAPELAVSVQSAWSGQVDIALGNVVGSNMFNILVVLGSSALIVPLVVHQQIIRQEVPVMIGASLLLWAMAADGGISRLDGLLLASLVVAYTILVIHQSRRETAAIKAEYKEAFESAPTGWDAHWGVQVLMLLAGLALLVLGAHWLVDAAVAFAHYLGVSELIIGLTIVAVGTSLPEGATSVMAALRGERDIAVGNAVGSNIFNLLSVVGFSASVAPSDLVVAPAMISFDLPIMVAVAVACLPVFFNGACISRGEGFLFLALYVAYTLYLYLHASSHAALDGYSMVMGLFVLPLVAVALLVLAWRHWHRRRVGKD</sequence>
<evidence type="ECO:0000256" key="2">
    <source>
        <dbReference type="ARBA" id="ARBA00022692"/>
    </source>
</evidence>
<organism evidence="7 8">
    <name type="scientific">Candidatus Propionivibrio aalborgensis</name>
    <dbReference type="NCBI Taxonomy" id="1860101"/>
    <lineage>
        <taxon>Bacteria</taxon>
        <taxon>Pseudomonadati</taxon>
        <taxon>Pseudomonadota</taxon>
        <taxon>Betaproteobacteria</taxon>
        <taxon>Rhodocyclales</taxon>
        <taxon>Rhodocyclaceae</taxon>
        <taxon>Propionivibrio</taxon>
    </lineage>
</organism>
<dbReference type="Proteomes" id="UP000199600">
    <property type="component" value="Unassembled WGS sequence"/>
</dbReference>
<dbReference type="AlphaFoldDB" id="A0A1A8XPP0"/>
<evidence type="ECO:0000256" key="5">
    <source>
        <dbReference type="SAM" id="Phobius"/>
    </source>
</evidence>
<feature type="transmembrane region" description="Helical" evidence="5">
    <location>
        <begin position="301"/>
        <end position="318"/>
    </location>
</feature>
<dbReference type="InterPro" id="IPR004481">
    <property type="entry name" value="K/Na/Ca-exchanger"/>
</dbReference>
<name>A0A1A8XPP0_9RHOO</name>
<protein>
    <submittedName>
        <fullName evidence="7">K+dependent Na+ exchanger related-protein</fullName>
    </submittedName>
</protein>
<comment type="subcellular location">
    <subcellularLocation>
        <location evidence="1">Membrane</location>
        <topology evidence="1">Multi-pass membrane protein</topology>
    </subcellularLocation>
</comment>
<dbReference type="PANTHER" id="PTHR10846:SF8">
    <property type="entry name" value="INNER MEMBRANE PROTEIN YRBG"/>
    <property type="match status" value="1"/>
</dbReference>
<evidence type="ECO:0000256" key="1">
    <source>
        <dbReference type="ARBA" id="ARBA00004141"/>
    </source>
</evidence>
<dbReference type="RefSeq" id="WP_186410316.1">
    <property type="nucleotide sequence ID" value="NZ_FLQY01000079.1"/>
</dbReference>
<feature type="domain" description="Sodium/calcium exchanger membrane region" evidence="6">
    <location>
        <begin position="2"/>
        <end position="140"/>
    </location>
</feature>
<feature type="domain" description="Sodium/calcium exchanger membrane region" evidence="6">
    <location>
        <begin position="173"/>
        <end position="315"/>
    </location>
</feature>
<dbReference type="InterPro" id="IPR004837">
    <property type="entry name" value="NaCa_Exmemb"/>
</dbReference>
<dbReference type="NCBIfam" id="TIGR00367">
    <property type="entry name" value="calcium/sodium antiporter"/>
    <property type="match status" value="1"/>
</dbReference>
<evidence type="ECO:0000313" key="8">
    <source>
        <dbReference type="Proteomes" id="UP000199600"/>
    </source>
</evidence>
<dbReference type="Gene3D" id="1.20.1420.30">
    <property type="entry name" value="NCX, central ion-binding region"/>
    <property type="match status" value="1"/>
</dbReference>
<dbReference type="Gene3D" id="6.10.280.80">
    <property type="entry name" value="NCX, peripheral helical region"/>
    <property type="match status" value="1"/>
</dbReference>
<feature type="transmembrane region" description="Helical" evidence="5">
    <location>
        <begin position="330"/>
        <end position="348"/>
    </location>
</feature>
<feature type="transmembrane region" description="Helical" evidence="5">
    <location>
        <begin position="197"/>
        <end position="216"/>
    </location>
</feature>
<dbReference type="GO" id="GO:0008273">
    <property type="term" value="F:calcium, potassium:sodium antiporter activity"/>
    <property type="evidence" value="ECO:0007669"/>
    <property type="project" value="TreeGrafter"/>
</dbReference>
<feature type="transmembrane region" description="Helical" evidence="5">
    <location>
        <begin position="237"/>
        <end position="259"/>
    </location>
</feature>
<gene>
    <name evidence="7" type="ORF">PROAA_170007</name>
</gene>
<proteinExistence type="predicted"/>
<feature type="transmembrane region" description="Helical" evidence="5">
    <location>
        <begin position="265"/>
        <end position="289"/>
    </location>
</feature>
<reference evidence="7 8" key="1">
    <citation type="submission" date="2016-06" db="EMBL/GenBank/DDBJ databases">
        <authorList>
            <person name="Kjaerup R.B."/>
            <person name="Dalgaard T.S."/>
            <person name="Juul-Madsen H.R."/>
        </authorList>
    </citation>
    <scope>NUCLEOTIDE SEQUENCE [LARGE SCALE GENOMIC DNA]</scope>
    <source>
        <strain evidence="7">2</strain>
    </source>
</reference>
<dbReference type="PANTHER" id="PTHR10846">
    <property type="entry name" value="SODIUM/POTASSIUM/CALCIUM EXCHANGER"/>
    <property type="match status" value="1"/>
</dbReference>
<dbReference type="Pfam" id="PF01699">
    <property type="entry name" value="Na_Ca_ex"/>
    <property type="match status" value="2"/>
</dbReference>
<keyword evidence="4 5" id="KW-0472">Membrane</keyword>
<feature type="transmembrane region" description="Helical" evidence="5">
    <location>
        <begin position="173"/>
        <end position="191"/>
    </location>
</feature>